<proteinExistence type="inferred from homology"/>
<evidence type="ECO:0000256" key="11">
    <source>
        <dbReference type="SAM" id="Phobius"/>
    </source>
</evidence>
<comment type="function">
    <text evidence="1">Golgi membrane protein involved in vesicular trafficking and spindle migration.</text>
</comment>
<evidence type="ECO:0000313" key="14">
    <source>
        <dbReference type="Proteomes" id="UP000019484"/>
    </source>
</evidence>
<dbReference type="PANTHER" id="PTHR47549">
    <property type="entry name" value="GOLGI APPARATUS MEMBRANE PROTEIN TVP38-RELATED"/>
    <property type="match status" value="1"/>
</dbReference>
<evidence type="ECO:0000256" key="1">
    <source>
        <dbReference type="ARBA" id="ARBA00002978"/>
    </source>
</evidence>
<keyword evidence="14" id="KW-1185">Reference proteome</keyword>
<dbReference type="AlphaFoldDB" id="W9XMZ7"/>
<dbReference type="OrthoDB" id="166803at2759"/>
<feature type="compositionally biased region" description="Acidic residues" evidence="10">
    <location>
        <begin position="370"/>
        <end position="387"/>
    </location>
</feature>
<dbReference type="GO" id="GO:0000022">
    <property type="term" value="P:mitotic spindle elongation"/>
    <property type="evidence" value="ECO:0007669"/>
    <property type="project" value="TreeGrafter"/>
</dbReference>
<evidence type="ECO:0000259" key="12">
    <source>
        <dbReference type="Pfam" id="PF09335"/>
    </source>
</evidence>
<evidence type="ECO:0000313" key="13">
    <source>
        <dbReference type="EMBL" id="EXJ81598.1"/>
    </source>
</evidence>
<feature type="region of interest" description="Disordered" evidence="10">
    <location>
        <begin position="1"/>
        <end position="54"/>
    </location>
</feature>
<dbReference type="GeneID" id="19162518"/>
<comment type="subcellular location">
    <subcellularLocation>
        <location evidence="2">Golgi apparatus membrane</location>
        <topology evidence="2">Multi-pass membrane protein</topology>
    </subcellularLocation>
</comment>
<dbReference type="InterPro" id="IPR051076">
    <property type="entry name" value="Golgi_membrane_TVP38/TMEM64"/>
</dbReference>
<feature type="compositionally biased region" description="Basic and acidic residues" evidence="10">
    <location>
        <begin position="360"/>
        <end position="369"/>
    </location>
</feature>
<feature type="transmembrane region" description="Helical" evidence="11">
    <location>
        <begin position="164"/>
        <end position="186"/>
    </location>
</feature>
<comment type="similarity">
    <text evidence="3">Belongs to the TVP38/TMEM64 family.</text>
</comment>
<accession>W9XMZ7</accession>
<keyword evidence="8" id="KW-0333">Golgi apparatus</keyword>
<dbReference type="RefSeq" id="XP_007726719.1">
    <property type="nucleotide sequence ID" value="XM_007728529.1"/>
</dbReference>
<feature type="transmembrane region" description="Helical" evidence="11">
    <location>
        <begin position="88"/>
        <end position="107"/>
    </location>
</feature>
<keyword evidence="9 11" id="KW-0472">Membrane</keyword>
<evidence type="ECO:0000256" key="8">
    <source>
        <dbReference type="ARBA" id="ARBA00023034"/>
    </source>
</evidence>
<feature type="transmembrane region" description="Helical" evidence="11">
    <location>
        <begin position="280"/>
        <end position="301"/>
    </location>
</feature>
<dbReference type="EMBL" id="AMWN01000007">
    <property type="protein sequence ID" value="EXJ81598.1"/>
    <property type="molecule type" value="Genomic_DNA"/>
</dbReference>
<dbReference type="STRING" id="1182541.W9XMZ7"/>
<dbReference type="HOGENOM" id="CLU_041954_0_0_1"/>
<evidence type="ECO:0000256" key="9">
    <source>
        <dbReference type="ARBA" id="ARBA00023136"/>
    </source>
</evidence>
<feature type="compositionally biased region" description="Acidic residues" evidence="10">
    <location>
        <begin position="350"/>
        <end position="359"/>
    </location>
</feature>
<dbReference type="InterPro" id="IPR032816">
    <property type="entry name" value="VTT_dom"/>
</dbReference>
<protein>
    <recommendedName>
        <fullName evidence="4">Golgi apparatus membrane protein TVP38</fullName>
    </recommendedName>
    <alternativeName>
        <fullName evidence="5">Golgi apparatus membrane protein tvp38</fullName>
    </alternativeName>
</protein>
<reference evidence="13 14" key="1">
    <citation type="submission" date="2013-03" db="EMBL/GenBank/DDBJ databases">
        <title>The Genome Sequence of Capronia coronata CBS 617.96.</title>
        <authorList>
            <consortium name="The Broad Institute Genomics Platform"/>
            <person name="Cuomo C."/>
            <person name="de Hoog S."/>
            <person name="Gorbushina A."/>
            <person name="Walker B."/>
            <person name="Young S.K."/>
            <person name="Zeng Q."/>
            <person name="Gargeya S."/>
            <person name="Fitzgerald M."/>
            <person name="Haas B."/>
            <person name="Abouelleil A."/>
            <person name="Allen A.W."/>
            <person name="Alvarado L."/>
            <person name="Arachchi H.M."/>
            <person name="Berlin A.M."/>
            <person name="Chapman S.B."/>
            <person name="Gainer-Dewar J."/>
            <person name="Goldberg J."/>
            <person name="Griggs A."/>
            <person name="Gujja S."/>
            <person name="Hansen M."/>
            <person name="Howarth C."/>
            <person name="Imamovic A."/>
            <person name="Ireland A."/>
            <person name="Larimer J."/>
            <person name="McCowan C."/>
            <person name="Murphy C."/>
            <person name="Pearson M."/>
            <person name="Poon T.W."/>
            <person name="Priest M."/>
            <person name="Roberts A."/>
            <person name="Saif S."/>
            <person name="Shea T."/>
            <person name="Sisk P."/>
            <person name="Sykes S."/>
            <person name="Wortman J."/>
            <person name="Nusbaum C."/>
            <person name="Birren B."/>
        </authorList>
    </citation>
    <scope>NUCLEOTIDE SEQUENCE [LARGE SCALE GENOMIC DNA]</scope>
    <source>
        <strain evidence="13 14">CBS 617.96</strain>
    </source>
</reference>
<dbReference type="PANTHER" id="PTHR47549:SF1">
    <property type="entry name" value="GOLGI APPARATUS MEMBRANE PROTEIN TVP38"/>
    <property type="match status" value="1"/>
</dbReference>
<dbReference type="eggNOG" id="KOG3140">
    <property type="taxonomic scope" value="Eukaryota"/>
</dbReference>
<evidence type="ECO:0000256" key="6">
    <source>
        <dbReference type="ARBA" id="ARBA00022692"/>
    </source>
</evidence>
<dbReference type="GO" id="GO:0016192">
    <property type="term" value="P:vesicle-mediated transport"/>
    <property type="evidence" value="ECO:0007669"/>
    <property type="project" value="TreeGrafter"/>
</dbReference>
<evidence type="ECO:0000256" key="2">
    <source>
        <dbReference type="ARBA" id="ARBA00004653"/>
    </source>
</evidence>
<keyword evidence="7 11" id="KW-1133">Transmembrane helix</keyword>
<evidence type="ECO:0000256" key="5">
    <source>
        <dbReference type="ARBA" id="ARBA00020673"/>
    </source>
</evidence>
<gene>
    <name evidence="13" type="ORF">A1O1_07662</name>
</gene>
<feature type="domain" description="VTT" evidence="12">
    <location>
        <begin position="152"/>
        <end position="262"/>
    </location>
</feature>
<comment type="caution">
    <text evidence="13">The sequence shown here is derived from an EMBL/GenBank/DDBJ whole genome shotgun (WGS) entry which is preliminary data.</text>
</comment>
<sequence>MPLALPRSSSDDKTPPTQVALPESDDDSPRASLLTPWRPPRGSLSTGRSSPFVPSRTTAWRDELINNAEKIRRRVQAVWRKMTPVQRVLACVGFVVIHVLLILFLIFNERIFGLLEPVAERWKHTPGGWTILWSLTFLTAFPPIIGYSTCGTTAGFVYGVWEGWLILATATIVGSLCSFLVSRTLLRKWVERMVAHDKRFAAFTLILKHDGLKLLCMIRLCPLPYSLSNGAMSTFPTVHPGMYALATAMVTPKLLIHVFIGSRLAVIARTREKMTLADRAVNYSSIGIGAVVGIGVGLYIYRQTMARARELEAEEAASIRDSTRRTGHIPAEFSDDPEAQVAANTLAQDDDAMDYFDDAPPERLEYHDEPTDDEDVFGQGDGGDEEMTANIGLQSQKR</sequence>
<name>W9XMZ7_9EURO</name>
<feature type="transmembrane region" description="Helical" evidence="11">
    <location>
        <begin position="242"/>
        <end position="260"/>
    </location>
</feature>
<feature type="region of interest" description="Disordered" evidence="10">
    <location>
        <begin position="350"/>
        <end position="398"/>
    </location>
</feature>
<evidence type="ECO:0000256" key="10">
    <source>
        <dbReference type="SAM" id="MobiDB-lite"/>
    </source>
</evidence>
<dbReference type="Pfam" id="PF09335">
    <property type="entry name" value="VTT_dom"/>
    <property type="match status" value="1"/>
</dbReference>
<keyword evidence="6 11" id="KW-0812">Transmembrane</keyword>
<evidence type="ECO:0000256" key="4">
    <source>
        <dbReference type="ARBA" id="ARBA00013533"/>
    </source>
</evidence>
<organism evidence="13 14">
    <name type="scientific">Capronia coronata CBS 617.96</name>
    <dbReference type="NCBI Taxonomy" id="1182541"/>
    <lineage>
        <taxon>Eukaryota</taxon>
        <taxon>Fungi</taxon>
        <taxon>Dikarya</taxon>
        <taxon>Ascomycota</taxon>
        <taxon>Pezizomycotina</taxon>
        <taxon>Eurotiomycetes</taxon>
        <taxon>Chaetothyriomycetidae</taxon>
        <taxon>Chaetothyriales</taxon>
        <taxon>Herpotrichiellaceae</taxon>
        <taxon>Capronia</taxon>
    </lineage>
</organism>
<dbReference type="GO" id="GO:0000139">
    <property type="term" value="C:Golgi membrane"/>
    <property type="evidence" value="ECO:0007669"/>
    <property type="project" value="UniProtKB-SubCell"/>
</dbReference>
<evidence type="ECO:0000256" key="7">
    <source>
        <dbReference type="ARBA" id="ARBA00022989"/>
    </source>
</evidence>
<dbReference type="Proteomes" id="UP000019484">
    <property type="component" value="Unassembled WGS sequence"/>
</dbReference>
<evidence type="ECO:0000256" key="3">
    <source>
        <dbReference type="ARBA" id="ARBA00008640"/>
    </source>
</evidence>